<dbReference type="InterPro" id="IPR036188">
    <property type="entry name" value="FAD/NAD-bd_sf"/>
</dbReference>
<gene>
    <name evidence="2" type="ORF">ACIBG2_23640</name>
</gene>
<evidence type="ECO:0000313" key="2">
    <source>
        <dbReference type="EMBL" id="MFI6500392.1"/>
    </source>
</evidence>
<feature type="domain" description="FAD-binding" evidence="1">
    <location>
        <begin position="2"/>
        <end position="313"/>
    </location>
</feature>
<comment type="caution">
    <text evidence="2">The sequence shown here is derived from an EMBL/GenBank/DDBJ whole genome shotgun (WGS) entry which is preliminary data.</text>
</comment>
<keyword evidence="2" id="KW-0503">Monooxygenase</keyword>
<name>A0ABW7YWT8_9ACTN</name>
<keyword evidence="3" id="KW-1185">Reference proteome</keyword>
<evidence type="ECO:0000313" key="3">
    <source>
        <dbReference type="Proteomes" id="UP001612741"/>
    </source>
</evidence>
<dbReference type="PRINTS" id="PR00420">
    <property type="entry name" value="RNGMNOXGNASE"/>
</dbReference>
<dbReference type="Proteomes" id="UP001612741">
    <property type="component" value="Unassembled WGS sequence"/>
</dbReference>
<evidence type="ECO:0000259" key="1">
    <source>
        <dbReference type="Pfam" id="PF01494"/>
    </source>
</evidence>
<dbReference type="InterPro" id="IPR051704">
    <property type="entry name" value="FAD_aromatic-hydroxylase"/>
</dbReference>
<dbReference type="SUPFAM" id="SSF51905">
    <property type="entry name" value="FAD/NAD(P)-binding domain"/>
    <property type="match status" value="1"/>
</dbReference>
<dbReference type="RefSeq" id="WP_397084264.1">
    <property type="nucleotide sequence ID" value="NZ_JBITGY010000006.1"/>
</dbReference>
<dbReference type="EMBL" id="JBITGY010000006">
    <property type="protein sequence ID" value="MFI6500392.1"/>
    <property type="molecule type" value="Genomic_DNA"/>
</dbReference>
<dbReference type="PANTHER" id="PTHR46865">
    <property type="entry name" value="OXIDOREDUCTASE-RELATED"/>
    <property type="match status" value="1"/>
</dbReference>
<organism evidence="2 3">
    <name type="scientific">Nonomuraea typhae</name>
    <dbReference type="NCBI Taxonomy" id="2603600"/>
    <lineage>
        <taxon>Bacteria</taxon>
        <taxon>Bacillati</taxon>
        <taxon>Actinomycetota</taxon>
        <taxon>Actinomycetes</taxon>
        <taxon>Streptosporangiales</taxon>
        <taxon>Streptosporangiaceae</taxon>
        <taxon>Nonomuraea</taxon>
    </lineage>
</organism>
<dbReference type="Gene3D" id="3.30.9.10">
    <property type="entry name" value="D-Amino Acid Oxidase, subunit A, domain 2"/>
    <property type="match status" value="1"/>
</dbReference>
<accession>A0ABW7YWT8</accession>
<dbReference type="InterPro" id="IPR002938">
    <property type="entry name" value="FAD-bd"/>
</dbReference>
<dbReference type="Pfam" id="PF01494">
    <property type="entry name" value="FAD_binding_3"/>
    <property type="match status" value="1"/>
</dbReference>
<reference evidence="2 3" key="1">
    <citation type="submission" date="2024-10" db="EMBL/GenBank/DDBJ databases">
        <title>The Natural Products Discovery Center: Release of the First 8490 Sequenced Strains for Exploring Actinobacteria Biosynthetic Diversity.</title>
        <authorList>
            <person name="Kalkreuter E."/>
            <person name="Kautsar S.A."/>
            <person name="Yang D."/>
            <person name="Bader C.D."/>
            <person name="Teijaro C.N."/>
            <person name="Fluegel L."/>
            <person name="Davis C.M."/>
            <person name="Simpson J.R."/>
            <person name="Lauterbach L."/>
            <person name="Steele A.D."/>
            <person name="Gui C."/>
            <person name="Meng S."/>
            <person name="Li G."/>
            <person name="Viehrig K."/>
            <person name="Ye F."/>
            <person name="Su P."/>
            <person name="Kiefer A.F."/>
            <person name="Nichols A."/>
            <person name="Cepeda A.J."/>
            <person name="Yan W."/>
            <person name="Fan B."/>
            <person name="Jiang Y."/>
            <person name="Adhikari A."/>
            <person name="Zheng C.-J."/>
            <person name="Schuster L."/>
            <person name="Cowan T.M."/>
            <person name="Smanski M.J."/>
            <person name="Chevrette M.G."/>
            <person name="De Carvalho L.P.S."/>
            <person name="Shen B."/>
        </authorList>
    </citation>
    <scope>NUCLEOTIDE SEQUENCE [LARGE SCALE GENOMIC DNA]</scope>
    <source>
        <strain evidence="2 3">NPDC050545</strain>
    </source>
</reference>
<dbReference type="PANTHER" id="PTHR46865:SF2">
    <property type="entry name" value="MONOOXYGENASE"/>
    <property type="match status" value="1"/>
</dbReference>
<sequence length="403" mass="44136">MDILISGASVAGPALALMLTRYGFRVTIVERAPGPRDGGYAVDFRGRAHLRVLREMGVLAAIEREQTNMGAMWSVNESGKKLVKMPDDIFAGDVEILRGDLARILYEATRGESEYVFGDSIASLDEDAHGVAVTFERGPTRRFDLVVGADGLHSTVRRLAFGPEERYASYLGLYNAVFTTPNHLNLDHTGLSLNLPGGRMAATYSARGNREAKAVFWFGSEPLAYDRHDVGQQRRILADAFSDAGWIVPRLLADLREADDLYFDSISQIRLDRWSRGRVVLLGDAAWCASPLSGMGTGLAAVGAYVLAGELATAGFPEAFARYEQIMRPYVAGAQKSAEGVAGFMVPKTRLMTRLMNLSYRLLPYLPWKGAMARSIRKTAEAVSLPDYPAAPVPRRRPSDRAS</sequence>
<keyword evidence="2" id="KW-0560">Oxidoreductase</keyword>
<protein>
    <submittedName>
        <fullName evidence="2">FAD-dependent monooxygenase</fullName>
    </submittedName>
</protein>
<dbReference type="GO" id="GO:0004497">
    <property type="term" value="F:monooxygenase activity"/>
    <property type="evidence" value="ECO:0007669"/>
    <property type="project" value="UniProtKB-KW"/>
</dbReference>
<proteinExistence type="predicted"/>
<dbReference type="Gene3D" id="3.50.50.60">
    <property type="entry name" value="FAD/NAD(P)-binding domain"/>
    <property type="match status" value="1"/>
</dbReference>